<dbReference type="Gene3D" id="3.40.50.720">
    <property type="entry name" value="NAD(P)-binding Rossmann-like Domain"/>
    <property type="match status" value="1"/>
</dbReference>
<dbReference type="PANTHER" id="PTHR42793">
    <property type="entry name" value="COA BINDING DOMAIN CONTAINING PROTEIN"/>
    <property type="match status" value="1"/>
</dbReference>
<evidence type="ECO:0000313" key="2">
    <source>
        <dbReference type="EMBL" id="CAA9268848.1"/>
    </source>
</evidence>
<dbReference type="Pfam" id="PF19045">
    <property type="entry name" value="Ligase_CoA_2"/>
    <property type="match status" value="1"/>
</dbReference>
<evidence type="ECO:0000259" key="1">
    <source>
        <dbReference type="PROSITE" id="PS51186"/>
    </source>
</evidence>
<dbReference type="Pfam" id="PF13607">
    <property type="entry name" value="Succ_CoA_lig"/>
    <property type="match status" value="1"/>
</dbReference>
<name>A0A6J4J5Z0_9ACTN</name>
<dbReference type="SUPFAM" id="SSF55729">
    <property type="entry name" value="Acyl-CoA N-acyltransferases (Nat)"/>
    <property type="match status" value="1"/>
</dbReference>
<dbReference type="Gene3D" id="3.40.630.30">
    <property type="match status" value="1"/>
</dbReference>
<dbReference type="Pfam" id="PF13380">
    <property type="entry name" value="CoA_binding_2"/>
    <property type="match status" value="1"/>
</dbReference>
<dbReference type="InterPro" id="IPR032875">
    <property type="entry name" value="Succ_CoA_lig_flav_dom"/>
</dbReference>
<dbReference type="InterPro" id="IPR043938">
    <property type="entry name" value="Ligase_CoA_dom"/>
</dbReference>
<feature type="domain" description="N-acetyltransferase" evidence="1">
    <location>
        <begin position="27"/>
        <end position="178"/>
    </location>
</feature>
<proteinExistence type="predicted"/>
<dbReference type="InterPro" id="IPR016102">
    <property type="entry name" value="Succinyl-CoA_synth-like"/>
</dbReference>
<dbReference type="Gene3D" id="3.30.470.20">
    <property type="entry name" value="ATP-grasp fold, B domain"/>
    <property type="match status" value="1"/>
</dbReference>
<dbReference type="AlphaFoldDB" id="A0A6J4J5Z0"/>
<dbReference type="InterPro" id="IPR003781">
    <property type="entry name" value="CoA-bd"/>
</dbReference>
<accession>A0A6J4J5Z0</accession>
<dbReference type="SMART" id="SM00881">
    <property type="entry name" value="CoA_binding"/>
    <property type="match status" value="1"/>
</dbReference>
<dbReference type="Pfam" id="PF00583">
    <property type="entry name" value="Acetyltransf_1"/>
    <property type="match status" value="1"/>
</dbReference>
<dbReference type="PROSITE" id="PS51186">
    <property type="entry name" value="GNAT"/>
    <property type="match status" value="1"/>
</dbReference>
<organism evidence="2">
    <name type="scientific">uncultured Acidimicrobiales bacterium</name>
    <dbReference type="NCBI Taxonomy" id="310071"/>
    <lineage>
        <taxon>Bacteria</taxon>
        <taxon>Bacillati</taxon>
        <taxon>Actinomycetota</taxon>
        <taxon>Acidimicrobiia</taxon>
        <taxon>Acidimicrobiales</taxon>
        <taxon>environmental samples</taxon>
    </lineage>
</organism>
<gene>
    <name evidence="2" type="ORF">AVDCRST_MAG50-3356</name>
</gene>
<dbReference type="CDD" id="cd04301">
    <property type="entry name" value="NAT_SF"/>
    <property type="match status" value="1"/>
</dbReference>
<reference evidence="2" key="1">
    <citation type="submission" date="2020-02" db="EMBL/GenBank/DDBJ databases">
        <authorList>
            <person name="Meier V. D."/>
        </authorList>
    </citation>
    <scope>NUCLEOTIDE SEQUENCE</scope>
    <source>
        <strain evidence="2">AVDCRST_MAG50</strain>
    </source>
</reference>
<dbReference type="GO" id="GO:0016747">
    <property type="term" value="F:acyltransferase activity, transferring groups other than amino-acyl groups"/>
    <property type="evidence" value="ECO:0007669"/>
    <property type="project" value="InterPro"/>
</dbReference>
<dbReference type="SUPFAM" id="SSF51735">
    <property type="entry name" value="NAD(P)-binding Rossmann-fold domains"/>
    <property type="match status" value="1"/>
</dbReference>
<dbReference type="GO" id="GO:0043758">
    <property type="term" value="F:acetate-CoA ligase (ADP-forming) activity"/>
    <property type="evidence" value="ECO:0007669"/>
    <property type="project" value="InterPro"/>
</dbReference>
<dbReference type="InterPro" id="IPR000182">
    <property type="entry name" value="GNAT_dom"/>
</dbReference>
<keyword evidence="2" id="KW-0808">Transferase</keyword>
<dbReference type="EC" id="2.3.1.-" evidence="2"/>
<dbReference type="InterPro" id="IPR036291">
    <property type="entry name" value="NAD(P)-bd_dom_sf"/>
</dbReference>
<dbReference type="SUPFAM" id="SSF56059">
    <property type="entry name" value="Glutathione synthetase ATP-binding domain-like"/>
    <property type="match status" value="1"/>
</dbReference>
<dbReference type="Gene3D" id="3.40.50.261">
    <property type="entry name" value="Succinyl-CoA synthetase domains"/>
    <property type="match status" value="2"/>
</dbReference>
<dbReference type="SUPFAM" id="SSF52210">
    <property type="entry name" value="Succinyl-CoA synthetase domains"/>
    <property type="match status" value="2"/>
</dbReference>
<dbReference type="InterPro" id="IPR016181">
    <property type="entry name" value="Acyl_CoA_acyltransferase"/>
</dbReference>
<dbReference type="EMBL" id="CADCTF010000156">
    <property type="protein sequence ID" value="CAA9268848.1"/>
    <property type="molecule type" value="Genomic_DNA"/>
</dbReference>
<dbReference type="PANTHER" id="PTHR42793:SF1">
    <property type="entry name" value="PEPTIDYL-LYSINE N-ACETYLTRANSFERASE PATZ"/>
    <property type="match status" value="1"/>
</dbReference>
<protein>
    <submittedName>
        <fullName evidence="2">Protein lysine acetyltransferase Pat</fullName>
        <ecNumber evidence="2">2.3.1.-</ecNumber>
    </submittedName>
</protein>
<dbReference type="Pfam" id="PF13549">
    <property type="entry name" value="ATP-grasp_5"/>
    <property type="match status" value="1"/>
</dbReference>
<keyword evidence="2" id="KW-0012">Acyltransferase</keyword>
<sequence length="839" mass="88434">MTAPEGQVTLYPSRVEADVVLSDGATVRIRPIRPDDAPGIEALHDRLSTDTIYYRFFSPLPRLGANLLDRLVNVDYVDRLAIVAELGDRLIAVARYDVTPGSHDAEVAFVVEDAHQGRGLGTILLEHLVAAARDNGVQRFIADTLPNNRRMLNVFTEAGFEVERRLADGVVRVVFPIAPTERSVSRMHEREHVATKRSVQRLLSPKSVAVIGASREAGSIGQQIFRNLLLGGFNGPVYPVHPTAGHVASVRAWASVLDIPDPVDLAVVVVPAKEVEAVIVECARKGVDGLVVISAGFAETGPEGAAAERRLVELARRLGLRMVGPNSMGVVNTAADIRLNASSATVAMLPGRVGFSSQSGALGMAVLDQAMQVGLGVSTFVSVGNKADVSGNDLLQYWEDDDTTDAVLLYLESFGNPRVFSRIARRVARKKPIVAVKSARTASGARQIRFSTARPSDTLVDALFRQTGVIRVDTLEQLFDVAQAVVGQPLPAGARVAIVGNAGGPGVLAADACEGAALEVPELAPGTQKALLSFLPPSAAVRNPVDLDATATAEDYERALATVLADPEVDAVIAIFVPPIATSADDVAAAISRAAAGAPDKPVLANFLAHRGRLPALTSGPRSVPSYAFPEAAAHALGRVASYAAWIRRPEGEVVELEDIDADGARRLVATAAGSGREEAVTLDAISTAALLACYGIVVGPGDSRGGDDPRGVETVIGVEHDPSFGPLVMFGLGGPAVELLGDKAYRVLPLTDVDARELVCSLRGSPLLTGHRGSTPVDVEAIEQLLLRVAQLVDDLPEVVDLYLDPVLASPSGVSVRSASIRLARAAPRPELAVRRLR</sequence>